<evidence type="ECO:0000256" key="5">
    <source>
        <dbReference type="ARBA" id="ARBA00022989"/>
    </source>
</evidence>
<dbReference type="GO" id="GO:0005886">
    <property type="term" value="C:plasma membrane"/>
    <property type="evidence" value="ECO:0007669"/>
    <property type="project" value="UniProtKB-SubCell"/>
</dbReference>
<dbReference type="RefSeq" id="WP_072247748.1">
    <property type="nucleotide sequence ID" value="NZ_FBYC01000004.1"/>
</dbReference>
<keyword evidence="3 7" id="KW-0812">Transmembrane</keyword>
<dbReference type="InterPro" id="IPR000515">
    <property type="entry name" value="MetI-like"/>
</dbReference>
<dbReference type="InterPro" id="IPR043429">
    <property type="entry name" value="ArtM/GltK/GlnP/TcyL/YhdX-like"/>
</dbReference>
<dbReference type="EMBL" id="FBYC01000004">
    <property type="protein sequence ID" value="CUX83420.1"/>
    <property type="molecule type" value="Genomic_DNA"/>
</dbReference>
<dbReference type="EMBL" id="LJSG01000016">
    <property type="protein sequence ID" value="KPP90705.1"/>
    <property type="molecule type" value="Genomic_DNA"/>
</dbReference>
<comment type="similarity">
    <text evidence="2">Belongs to the binding-protein-dependent transport system permease family. HisMQ subfamily.</text>
</comment>
<evidence type="ECO:0000313" key="9">
    <source>
        <dbReference type="EMBL" id="CUX83420.1"/>
    </source>
</evidence>
<name>A0A0N8K744_9RHOB</name>
<dbReference type="GO" id="GO:0006865">
    <property type="term" value="P:amino acid transport"/>
    <property type="evidence" value="ECO:0007669"/>
    <property type="project" value="UniProtKB-KW"/>
</dbReference>
<dbReference type="STRING" id="1666912.Ga0058931_2973"/>
<accession>A0A0N8K744</accession>
<dbReference type="PANTHER" id="PTHR30614:SF37">
    <property type="entry name" value="AMINO-ACID ABC TRANSPORTER PERMEASE PROTEIN YHDX-RELATED"/>
    <property type="match status" value="1"/>
</dbReference>
<feature type="transmembrane region" description="Helical" evidence="7">
    <location>
        <begin position="205"/>
        <end position="228"/>
    </location>
</feature>
<protein>
    <submittedName>
        <fullName evidence="10">General L-amino acid transport system permease protein</fullName>
    </submittedName>
</protein>
<dbReference type="Proteomes" id="UP000050413">
    <property type="component" value="Unassembled WGS sequence"/>
</dbReference>
<feature type="transmembrane region" description="Helical" evidence="7">
    <location>
        <begin position="174"/>
        <end position="193"/>
    </location>
</feature>
<sequence length="387" mass="41665">MQHSPPAPSRAAPDWIGIAIVGVIIAGLAVLGINTWLNMQTAGITPGYGFLSQTAGFDLSESLIRANASDSYGRVILAGLLNTLFLALCALVLATVLGVLMGLVSVTPSPAGRLFAMLYVELFRNLPKILVLLVLYVVTVRGLPSVREAVSIGPVHLTNRSIYLPMIAPDPKQLWLLLPLVLACAFAVLWHRHAGRIKRDTGRDVPVLPVVLATVIGLPVLFGAMVGTPLVPDLPQFQRFDFEGGGRFSIQFVVVLLTLGLYHGAQIAEVVRGGILSVPQGQIEAARALGMSPRSVTRFVVLPQVLRIVIPPMINQYVNLIKNTSIAIAVGYSDLMSVSGTIINQTFRPLEMMLITMGLYLGLCLLASWGMNYLNDSLRARSMGRGK</sequence>
<evidence type="ECO:0000256" key="1">
    <source>
        <dbReference type="ARBA" id="ARBA00004651"/>
    </source>
</evidence>
<keyword evidence="6 7" id="KW-0472">Membrane</keyword>
<dbReference type="PROSITE" id="PS50928">
    <property type="entry name" value="ABC_TM1"/>
    <property type="match status" value="1"/>
</dbReference>
<dbReference type="CDD" id="cd06261">
    <property type="entry name" value="TM_PBP2"/>
    <property type="match status" value="1"/>
</dbReference>
<keyword evidence="12" id="KW-1185">Reference proteome</keyword>
<reference evidence="10 11" key="1">
    <citation type="submission" date="2015-09" db="EMBL/GenBank/DDBJ databases">
        <title>Identification and resolution of microdiversity through metagenomic sequencing of parallel consortia.</title>
        <authorList>
            <person name="Nelson W.C."/>
            <person name="Romine M.F."/>
            <person name="Lindemann S.R."/>
        </authorList>
    </citation>
    <scope>NUCLEOTIDE SEQUENCE [LARGE SCALE GENOMIC DNA]</scope>
    <source>
        <strain evidence="10">HL-91</strain>
    </source>
</reference>
<dbReference type="GO" id="GO:0055085">
    <property type="term" value="P:transmembrane transport"/>
    <property type="evidence" value="ECO:0007669"/>
    <property type="project" value="InterPro"/>
</dbReference>
<feature type="transmembrane region" description="Helical" evidence="7">
    <location>
        <begin position="75"/>
        <end position="104"/>
    </location>
</feature>
<keyword evidence="4" id="KW-0029">Amino-acid transport</keyword>
<reference evidence="9 12" key="2">
    <citation type="submission" date="2016-01" db="EMBL/GenBank/DDBJ databases">
        <authorList>
            <person name="Varghese N."/>
        </authorList>
    </citation>
    <scope>NUCLEOTIDE SEQUENCE [LARGE SCALE GENOMIC DNA]</scope>
    <source>
        <strain evidence="9 12">HL-91</strain>
    </source>
</reference>
<dbReference type="InterPro" id="IPR035906">
    <property type="entry name" value="MetI-like_sf"/>
</dbReference>
<proteinExistence type="inferred from homology"/>
<evidence type="ECO:0000313" key="12">
    <source>
        <dbReference type="Proteomes" id="UP000182045"/>
    </source>
</evidence>
<dbReference type="SUPFAM" id="SSF161098">
    <property type="entry name" value="MetI-like"/>
    <property type="match status" value="2"/>
</dbReference>
<evidence type="ECO:0000313" key="10">
    <source>
        <dbReference type="EMBL" id="KPP90705.1"/>
    </source>
</evidence>
<evidence type="ECO:0000256" key="7">
    <source>
        <dbReference type="RuleBase" id="RU363032"/>
    </source>
</evidence>
<dbReference type="PANTHER" id="PTHR30614">
    <property type="entry name" value="MEMBRANE COMPONENT OF AMINO ACID ABC TRANSPORTER"/>
    <property type="match status" value="1"/>
</dbReference>
<evidence type="ECO:0000256" key="3">
    <source>
        <dbReference type="ARBA" id="ARBA00022692"/>
    </source>
</evidence>
<comment type="caution">
    <text evidence="10">The sequence shown here is derived from an EMBL/GenBank/DDBJ whole genome shotgun (WGS) entry which is preliminary data.</text>
</comment>
<evidence type="ECO:0000256" key="6">
    <source>
        <dbReference type="ARBA" id="ARBA00023136"/>
    </source>
</evidence>
<feature type="transmembrane region" description="Helical" evidence="7">
    <location>
        <begin position="248"/>
        <end position="265"/>
    </location>
</feature>
<organism evidence="10 11">
    <name type="scientific">Roseibaca calidilacus</name>
    <dbReference type="NCBI Taxonomy" id="1666912"/>
    <lineage>
        <taxon>Bacteria</taxon>
        <taxon>Pseudomonadati</taxon>
        <taxon>Pseudomonadota</taxon>
        <taxon>Alphaproteobacteria</taxon>
        <taxon>Rhodobacterales</taxon>
        <taxon>Paracoccaceae</taxon>
        <taxon>Roseinatronobacter</taxon>
    </lineage>
</organism>
<dbReference type="Pfam" id="PF00528">
    <property type="entry name" value="BPD_transp_1"/>
    <property type="match status" value="1"/>
</dbReference>
<evidence type="ECO:0000313" key="11">
    <source>
        <dbReference type="Proteomes" id="UP000050413"/>
    </source>
</evidence>
<dbReference type="AlphaFoldDB" id="A0A0N8K744"/>
<evidence type="ECO:0000256" key="4">
    <source>
        <dbReference type="ARBA" id="ARBA00022970"/>
    </source>
</evidence>
<dbReference type="Gene3D" id="1.10.3720.10">
    <property type="entry name" value="MetI-like"/>
    <property type="match status" value="2"/>
</dbReference>
<feature type="transmembrane region" description="Helical" evidence="7">
    <location>
        <begin position="352"/>
        <end position="371"/>
    </location>
</feature>
<evidence type="ECO:0000259" key="8">
    <source>
        <dbReference type="PROSITE" id="PS50928"/>
    </source>
</evidence>
<dbReference type="Proteomes" id="UP000182045">
    <property type="component" value="Unassembled WGS sequence"/>
</dbReference>
<feature type="transmembrane region" description="Helical" evidence="7">
    <location>
        <begin position="12"/>
        <end position="33"/>
    </location>
</feature>
<keyword evidence="5 7" id="KW-1133">Transmembrane helix</keyword>
<evidence type="ECO:0000256" key="2">
    <source>
        <dbReference type="ARBA" id="ARBA00010072"/>
    </source>
</evidence>
<keyword evidence="7" id="KW-0813">Transport</keyword>
<gene>
    <name evidence="10" type="primary">aapQ</name>
    <name evidence="9" type="ORF">Ga0058931_2973</name>
    <name evidence="10" type="ORF">HLUCCA05_04665</name>
</gene>
<feature type="domain" description="ABC transmembrane type-1" evidence="8">
    <location>
        <begin position="80"/>
        <end position="372"/>
    </location>
</feature>
<comment type="subcellular location">
    <subcellularLocation>
        <location evidence="1 7">Cell membrane</location>
        <topology evidence="1 7">Multi-pass membrane protein</topology>
    </subcellularLocation>
</comment>